<evidence type="ECO:0000313" key="2">
    <source>
        <dbReference type="Proteomes" id="UP000037035"/>
    </source>
</evidence>
<reference evidence="1 2" key="1">
    <citation type="submission" date="2015-08" db="EMBL/GenBank/DDBJ databases">
        <title>Next Generation Sequencing and Analysis of the Genome of Puccinia sorghi L Schw, the Causal Agent of Maize Common Rust.</title>
        <authorList>
            <person name="Rochi L."/>
            <person name="Burguener G."/>
            <person name="Darino M."/>
            <person name="Turjanski A."/>
            <person name="Kreff E."/>
            <person name="Dieguez M.J."/>
            <person name="Sacco F."/>
        </authorList>
    </citation>
    <scope>NUCLEOTIDE SEQUENCE [LARGE SCALE GENOMIC DNA]</scope>
    <source>
        <strain evidence="1 2">RO10H11247</strain>
    </source>
</reference>
<dbReference type="EMBL" id="LAVV01006986">
    <property type="protein sequence ID" value="KNZ57534.1"/>
    <property type="molecule type" value="Genomic_DNA"/>
</dbReference>
<protein>
    <submittedName>
        <fullName evidence="1">Uncharacterized protein</fullName>
    </submittedName>
</protein>
<dbReference type="AlphaFoldDB" id="A0A0L6V9Z0"/>
<proteinExistence type="predicted"/>
<organism evidence="1 2">
    <name type="scientific">Puccinia sorghi</name>
    <dbReference type="NCBI Taxonomy" id="27349"/>
    <lineage>
        <taxon>Eukaryota</taxon>
        <taxon>Fungi</taxon>
        <taxon>Dikarya</taxon>
        <taxon>Basidiomycota</taxon>
        <taxon>Pucciniomycotina</taxon>
        <taxon>Pucciniomycetes</taxon>
        <taxon>Pucciniales</taxon>
        <taxon>Pucciniaceae</taxon>
        <taxon>Puccinia</taxon>
    </lineage>
</organism>
<gene>
    <name evidence="1" type="ORF">VP01_2134g1</name>
</gene>
<dbReference type="VEuPathDB" id="FungiDB:VP01_2134g1"/>
<accession>A0A0L6V9Z0</accession>
<comment type="caution">
    <text evidence="1">The sequence shown here is derived from an EMBL/GenBank/DDBJ whole genome shotgun (WGS) entry which is preliminary data.</text>
</comment>
<evidence type="ECO:0000313" key="1">
    <source>
        <dbReference type="EMBL" id="KNZ57534.1"/>
    </source>
</evidence>
<sequence>MTSSASTSRLDPRSLQAYLWSLVRGCTASSRGSVATPGSYARKLRREGVAFRSLSMGCGNAAPPAFGFQIRMDGRYSPRGFCLVKTAWRVGGTEKMKGRKKGTESDCGRKFGEGDSLLCWGSALTNRRAPTVPGSARMDRDAFAYVPPSCIFKDSYLAEHNDPNHLAVSHFSNELLVLEPFCHEMPLEQANSPLGLRVSGYFCNHSFIYRIPDRTPTLLAACITTAAEALLHPFGMCRDSVSSALISRVSRIESLVASALKITAAVGGKVRDEHRGLHCRPARLLLGIFSLLISTCIGVGKHSPLRSQRISPTFVLVCWVGMYLTISPSPGLAGGPTSKKGTLHTIAYAHHAMTSLMLACLWAGYESAQPLGLHHPRGFHSLQSSISSIAPFKFKLGCVRHHQREATSISKFKKPLLAY</sequence>
<dbReference type="Proteomes" id="UP000037035">
    <property type="component" value="Unassembled WGS sequence"/>
</dbReference>
<keyword evidence="2" id="KW-1185">Reference proteome</keyword>
<name>A0A0L6V9Z0_9BASI</name>